<comment type="caution">
    <text evidence="2">The sequence shown here is derived from an EMBL/GenBank/DDBJ whole genome shotgun (WGS) entry which is preliminary data.</text>
</comment>
<feature type="transmembrane region" description="Helical" evidence="1">
    <location>
        <begin position="7"/>
        <end position="23"/>
    </location>
</feature>
<accession>A0A134CLR5</accession>
<keyword evidence="1" id="KW-0812">Transmembrane</keyword>
<protein>
    <submittedName>
        <fullName evidence="2">Uncharacterized protein</fullName>
    </submittedName>
</protein>
<keyword evidence="1" id="KW-1133">Transmembrane helix</keyword>
<evidence type="ECO:0000313" key="2">
    <source>
        <dbReference type="EMBL" id="KXB93125.1"/>
    </source>
</evidence>
<organism evidence="2 3">
    <name type="scientific">Megasphaera hutchinsoni</name>
    <dbReference type="NCBI Taxonomy" id="1588748"/>
    <lineage>
        <taxon>Bacteria</taxon>
        <taxon>Bacillati</taxon>
        <taxon>Bacillota</taxon>
        <taxon>Negativicutes</taxon>
        <taxon>Veillonellales</taxon>
        <taxon>Veillonellaceae</taxon>
        <taxon>Megasphaera</taxon>
    </lineage>
</organism>
<dbReference type="AlphaFoldDB" id="A0A134CLR5"/>
<gene>
    <name evidence="2" type="ORF">HMPREF3182_00041</name>
</gene>
<keyword evidence="3" id="KW-1185">Reference proteome</keyword>
<keyword evidence="1" id="KW-0472">Membrane</keyword>
<dbReference type="EMBL" id="LSDT01000002">
    <property type="protein sequence ID" value="KXB93125.1"/>
    <property type="molecule type" value="Genomic_DNA"/>
</dbReference>
<dbReference type="STRING" id="1588748.HMPREF3182_00041"/>
<dbReference type="Proteomes" id="UP000070160">
    <property type="component" value="Unassembled WGS sequence"/>
</dbReference>
<proteinExistence type="predicted"/>
<name>A0A134CLR5_9FIRM</name>
<evidence type="ECO:0000313" key="3">
    <source>
        <dbReference type="Proteomes" id="UP000070160"/>
    </source>
</evidence>
<sequence length="39" mass="4476">MILITPYFLWLIPCVFYMAYPLHGGHRVTLFFGSGTCIP</sequence>
<evidence type="ECO:0000256" key="1">
    <source>
        <dbReference type="SAM" id="Phobius"/>
    </source>
</evidence>
<reference evidence="3" key="1">
    <citation type="submission" date="2016-01" db="EMBL/GenBank/DDBJ databases">
        <authorList>
            <person name="Mitreva M."/>
            <person name="Pepin K.H."/>
            <person name="Mihindukulasuriya K.A."/>
            <person name="Fulton R."/>
            <person name="Fronick C."/>
            <person name="O'Laughlin M."/>
            <person name="Miner T."/>
            <person name="Herter B."/>
            <person name="Rosa B.A."/>
            <person name="Cordes M."/>
            <person name="Tomlinson C."/>
            <person name="Wollam A."/>
            <person name="Palsikar V.B."/>
            <person name="Mardis E.R."/>
            <person name="Wilson R.K."/>
        </authorList>
    </citation>
    <scope>NUCLEOTIDE SEQUENCE [LARGE SCALE GENOMIC DNA]</scope>
    <source>
        <strain evidence="3">KA00182</strain>
    </source>
</reference>